<evidence type="ECO:0008006" key="3">
    <source>
        <dbReference type="Google" id="ProtNLM"/>
    </source>
</evidence>
<dbReference type="EMBL" id="WUFC01000009">
    <property type="protein sequence ID" value="NEI48623.1"/>
    <property type="molecule type" value="Genomic_DNA"/>
</dbReference>
<organism evidence="1 2">
    <name type="scientific">Rhizobium ruizarguesonis</name>
    <dbReference type="NCBI Taxonomy" id="2081791"/>
    <lineage>
        <taxon>Bacteria</taxon>
        <taxon>Pseudomonadati</taxon>
        <taxon>Pseudomonadota</taxon>
        <taxon>Alphaproteobacteria</taxon>
        <taxon>Hyphomicrobiales</taxon>
        <taxon>Rhizobiaceae</taxon>
        <taxon>Rhizobium/Agrobacterium group</taxon>
        <taxon>Rhizobium</taxon>
    </lineage>
</organism>
<protein>
    <recommendedName>
        <fullName evidence="3">Helix-turn-helix domain-containing protein</fullName>
    </recommendedName>
</protein>
<evidence type="ECO:0000313" key="1">
    <source>
        <dbReference type="EMBL" id="NEI48623.1"/>
    </source>
</evidence>
<comment type="caution">
    <text evidence="1">The sequence shown here is derived from an EMBL/GenBank/DDBJ whole genome shotgun (WGS) entry which is preliminary data.</text>
</comment>
<evidence type="ECO:0000313" key="2">
    <source>
        <dbReference type="Proteomes" id="UP000661163"/>
    </source>
</evidence>
<reference evidence="1 2" key="1">
    <citation type="submission" date="2019-12" db="EMBL/GenBank/DDBJ databases">
        <title>Rhizobium genotypes associated with high levels of biological nitrogen fixation by grain legumes in a temperate-maritime cropping system.</title>
        <authorList>
            <person name="Maluk M."/>
            <person name="Francesc Ferrando Molina F."/>
            <person name="Lopez Del Egido L."/>
            <person name="Lafos M."/>
            <person name="Langarica-Fuentes A."/>
            <person name="Gebre Yohannes G."/>
            <person name="Young M.W."/>
            <person name="Martin P."/>
            <person name="Gantlett R."/>
            <person name="Kenicer G."/>
            <person name="Hawes C."/>
            <person name="Begg G.S."/>
            <person name="Quilliam R.S."/>
            <person name="Squire G.R."/>
            <person name="Poole P.S."/>
            <person name="Young P.W."/>
            <person name="Iannetta P.M."/>
            <person name="James E.K."/>
        </authorList>
    </citation>
    <scope>NUCLEOTIDE SEQUENCE [LARGE SCALE GENOMIC DNA]</scope>
    <source>
        <strain evidence="1 2">JHI985</strain>
    </source>
</reference>
<proteinExistence type="predicted"/>
<dbReference type="RefSeq" id="WP_130814656.1">
    <property type="nucleotide sequence ID" value="NZ_SIMJ01000001.1"/>
</dbReference>
<accession>A0AAE4YQY5</accession>
<dbReference type="Proteomes" id="UP000661163">
    <property type="component" value="Unassembled WGS sequence"/>
</dbReference>
<dbReference type="AlphaFoldDB" id="A0AAE4YQY5"/>
<sequence>MEPTIPLDTIYTADEAAERLRLTNRGVIKLGKAYGLCSRVGRDYLFSEQDLLALWEVMREPAKQPKPPTVKVAPVGDWMKKNSWLFGPSLSVDRREMAVLRFLSGQKAPRSRNQIKRAGPRTVESFLKQGFAVERARDAQGDPMIVITDEGREQIAKADRWIKERAKHGRGSGGWDRLAK</sequence>
<gene>
    <name evidence="1" type="ORF">GR217_13040</name>
</gene>
<name>A0AAE4YQY5_9HYPH</name>